<keyword evidence="7" id="KW-0915">Sodium</keyword>
<evidence type="ECO:0000256" key="7">
    <source>
        <dbReference type="ARBA" id="ARBA00023053"/>
    </source>
</evidence>
<dbReference type="Pfam" id="PF00858">
    <property type="entry name" value="ASC"/>
    <property type="match status" value="1"/>
</dbReference>
<evidence type="ECO:0000256" key="12">
    <source>
        <dbReference type="RuleBase" id="RU000679"/>
    </source>
</evidence>
<proteinExistence type="inferred from homology"/>
<comment type="caution">
    <text evidence="13">The sequence shown here is derived from an EMBL/GenBank/DDBJ whole genome shotgun (WGS) entry which is preliminary data.</text>
</comment>
<accession>A0A6A4VYV0</accession>
<evidence type="ECO:0000256" key="9">
    <source>
        <dbReference type="ARBA" id="ARBA00023136"/>
    </source>
</evidence>
<keyword evidence="4 12" id="KW-0894">Sodium channel</keyword>
<evidence type="ECO:0000256" key="10">
    <source>
        <dbReference type="ARBA" id="ARBA00023201"/>
    </source>
</evidence>
<organism evidence="13 14">
    <name type="scientific">Amphibalanus amphitrite</name>
    <name type="common">Striped barnacle</name>
    <name type="synonym">Balanus amphitrite</name>
    <dbReference type="NCBI Taxonomy" id="1232801"/>
    <lineage>
        <taxon>Eukaryota</taxon>
        <taxon>Metazoa</taxon>
        <taxon>Ecdysozoa</taxon>
        <taxon>Arthropoda</taxon>
        <taxon>Crustacea</taxon>
        <taxon>Multicrustacea</taxon>
        <taxon>Cirripedia</taxon>
        <taxon>Thoracica</taxon>
        <taxon>Thoracicalcarea</taxon>
        <taxon>Balanomorpha</taxon>
        <taxon>Balanoidea</taxon>
        <taxon>Balanidae</taxon>
        <taxon>Amphibalaninae</taxon>
        <taxon>Amphibalanus</taxon>
    </lineage>
</organism>
<evidence type="ECO:0000256" key="11">
    <source>
        <dbReference type="ARBA" id="ARBA00023303"/>
    </source>
</evidence>
<evidence type="ECO:0000313" key="14">
    <source>
        <dbReference type="Proteomes" id="UP000440578"/>
    </source>
</evidence>
<evidence type="ECO:0000256" key="2">
    <source>
        <dbReference type="ARBA" id="ARBA00007193"/>
    </source>
</evidence>
<keyword evidence="10 12" id="KW-0739">Sodium transport</keyword>
<evidence type="ECO:0000256" key="5">
    <source>
        <dbReference type="ARBA" id="ARBA00022692"/>
    </source>
</evidence>
<evidence type="ECO:0000256" key="3">
    <source>
        <dbReference type="ARBA" id="ARBA00022448"/>
    </source>
</evidence>
<keyword evidence="8 12" id="KW-0406">Ion transport</keyword>
<dbReference type="EMBL" id="VIIS01001585">
    <property type="protein sequence ID" value="KAF0296022.1"/>
    <property type="molecule type" value="Genomic_DNA"/>
</dbReference>
<evidence type="ECO:0000313" key="13">
    <source>
        <dbReference type="EMBL" id="KAF0296022.1"/>
    </source>
</evidence>
<keyword evidence="9" id="KW-0472">Membrane</keyword>
<comment type="similarity">
    <text evidence="2 12">Belongs to the amiloride-sensitive sodium channel (TC 1.A.6) family.</text>
</comment>
<dbReference type="GO" id="GO:0016020">
    <property type="term" value="C:membrane"/>
    <property type="evidence" value="ECO:0007669"/>
    <property type="project" value="UniProtKB-SubCell"/>
</dbReference>
<protein>
    <submittedName>
        <fullName evidence="13">Uncharacterized protein</fullName>
    </submittedName>
</protein>
<keyword evidence="3 12" id="KW-0813">Transport</keyword>
<keyword evidence="5 12" id="KW-0812">Transmembrane</keyword>
<sequence length="166" mass="18693">MVFEGAKCRLDEEAAPDGRPLCMAIQTLGTFPTTGFNWNIRNYTGDDFDRRQEQMDKACPLSCTQDWFRIYIRPGSFESDADEFTLTMTFEKVRRVMETSVTYSAPDLLADMGGYIGLLLGWSLLSLFSGAKELAGRACRLLGSWGLGRRLWGRRTVRPATENVGQ</sequence>
<keyword evidence="14" id="KW-1185">Reference proteome</keyword>
<dbReference type="Gene3D" id="1.10.287.770">
    <property type="entry name" value="YojJ-like"/>
    <property type="match status" value="1"/>
</dbReference>
<dbReference type="GO" id="GO:0005272">
    <property type="term" value="F:sodium channel activity"/>
    <property type="evidence" value="ECO:0007669"/>
    <property type="project" value="UniProtKB-KW"/>
</dbReference>
<keyword evidence="6" id="KW-1133">Transmembrane helix</keyword>
<reference evidence="13 14" key="1">
    <citation type="submission" date="2019-07" db="EMBL/GenBank/DDBJ databases">
        <title>Draft genome assembly of a fouling barnacle, Amphibalanus amphitrite (Darwin, 1854): The first reference genome for Thecostraca.</title>
        <authorList>
            <person name="Kim W."/>
        </authorList>
    </citation>
    <scope>NUCLEOTIDE SEQUENCE [LARGE SCALE GENOMIC DNA]</scope>
    <source>
        <strain evidence="13">SNU_AA5</strain>
        <tissue evidence="13">Soma without cirri and trophi</tissue>
    </source>
</reference>
<evidence type="ECO:0000256" key="6">
    <source>
        <dbReference type="ARBA" id="ARBA00022989"/>
    </source>
</evidence>
<dbReference type="AlphaFoldDB" id="A0A6A4VYV0"/>
<name>A0A6A4VYV0_AMPAM</name>
<evidence type="ECO:0000256" key="4">
    <source>
        <dbReference type="ARBA" id="ARBA00022461"/>
    </source>
</evidence>
<evidence type="ECO:0000256" key="8">
    <source>
        <dbReference type="ARBA" id="ARBA00023065"/>
    </source>
</evidence>
<dbReference type="InterPro" id="IPR001873">
    <property type="entry name" value="ENaC"/>
</dbReference>
<keyword evidence="11 12" id="KW-0407">Ion channel</keyword>
<comment type="subcellular location">
    <subcellularLocation>
        <location evidence="1">Membrane</location>
        <topology evidence="1">Multi-pass membrane protein</topology>
    </subcellularLocation>
</comment>
<evidence type="ECO:0000256" key="1">
    <source>
        <dbReference type="ARBA" id="ARBA00004141"/>
    </source>
</evidence>
<gene>
    <name evidence="13" type="ORF">FJT64_006485</name>
</gene>
<dbReference type="Proteomes" id="UP000440578">
    <property type="component" value="Unassembled WGS sequence"/>
</dbReference>